<evidence type="ECO:0000259" key="2">
    <source>
        <dbReference type="Pfam" id="PF03629"/>
    </source>
</evidence>
<dbReference type="GO" id="GO:0005975">
    <property type="term" value="P:carbohydrate metabolic process"/>
    <property type="evidence" value="ECO:0007669"/>
    <property type="project" value="TreeGrafter"/>
</dbReference>
<reference evidence="6" key="2">
    <citation type="journal article" date="2019" name="Int. J. Syst. Evol. Microbiol.">
        <title>The Global Catalogue of Microorganisms (GCM) 10K type strain sequencing project: providing services to taxonomists for standard genome sequencing and annotation.</title>
        <authorList>
            <consortium name="The Broad Institute Genomics Platform"/>
            <consortium name="The Broad Institute Genome Sequencing Center for Infectious Disease"/>
            <person name="Wu L."/>
            <person name="Ma J."/>
        </authorList>
    </citation>
    <scope>NUCLEOTIDE SEQUENCE [LARGE SCALE GENOMIC DNA]</scope>
    <source>
        <strain evidence="6">CGMCC 1.15287</strain>
    </source>
</reference>
<sequence>MKKIMRIFILRLFTFFALFFSVQFQGYAQVTLAKVFGDNMVLQRGIKIPVWGKSVPGVHINVTLGEIRVKAIANRQGEWKVFFPAFKAGGPYTLSISESGRPGSGVELQGILIGDVWLASGQSNMEWSVQQAKDAVNEIAKADFPKIRLFQVEHVKKLSPQQDVAGGKWKICNPENVAQFSAVAYFFAKKIHIDQGVPIGIIQSTWGGTPVEAWTSREKLLSSPITKAKTVANDTLAERHFVKDSLDQARSWDILYHPYQNADKIIPQPHYNDSGWPVIEMPKLIKDFGIGPYEGMIWMRKKIILPEAFSKADLTLYIGRPDVNYSLYLNGTEICKTVWNTNPGQHYTIPAKILKKGENTVTLRLAMLWGIGGLNPPADEMYITNGKARISLAGTWKYQKDLEPAMAKNRNYQYYPSLLFNSMINPLVPYGIKGFLWYQGEANDTAAYNYRKLFPMLIKDWRERWKQGDLPFLYVQLPNFKQTQPLPSESEWAELREAQALALSLPNTAMACTIDIGEADNIHPGNKQEVGRRLALAADQLVYKQDNIASGPSLKSFSKNGSRMRIRFTDTGGGLKSKDAKALTGFAIAGKDRHFHWAEAKIEGNEVVVYSEKVPQPVAVRYAWADHPLCNLVNSEGLPANPFRTDNWKGITQK</sequence>
<reference evidence="3" key="1">
    <citation type="journal article" date="2014" name="Int. J. Syst. Evol. Microbiol.">
        <title>Complete genome of a new Firmicutes species belonging to the dominant human colonic microbiota ('Ruminococcus bicirculans') reveals two chromosomes and a selective capacity to utilize plant glucans.</title>
        <authorList>
            <consortium name="NISC Comparative Sequencing Program"/>
            <person name="Wegmann U."/>
            <person name="Louis P."/>
            <person name="Goesmann A."/>
            <person name="Henrissat B."/>
            <person name="Duncan S.H."/>
            <person name="Flint H.J."/>
        </authorList>
    </citation>
    <scope>NUCLEOTIDE SEQUENCE</scope>
    <source>
        <strain evidence="3">CGMCC 1.15287</strain>
    </source>
</reference>
<reference evidence="4 5" key="3">
    <citation type="submission" date="2020-08" db="EMBL/GenBank/DDBJ databases">
        <title>Genomic Encyclopedia of Type Strains, Phase IV (KMG-IV): sequencing the most valuable type-strain genomes for metagenomic binning, comparative biology and taxonomic classification.</title>
        <authorList>
            <person name="Goeker M."/>
        </authorList>
    </citation>
    <scope>NUCLEOTIDE SEQUENCE [LARGE SCALE GENOMIC DNA]</scope>
    <source>
        <strain evidence="4 5">DSM 100774</strain>
    </source>
</reference>
<dbReference type="SUPFAM" id="SSF52266">
    <property type="entry name" value="SGNH hydrolase"/>
    <property type="match status" value="1"/>
</dbReference>
<evidence type="ECO:0000313" key="5">
    <source>
        <dbReference type="Proteomes" id="UP000532273"/>
    </source>
</evidence>
<evidence type="ECO:0000313" key="3">
    <source>
        <dbReference type="EMBL" id="GGH03589.1"/>
    </source>
</evidence>
<dbReference type="GO" id="GO:0001681">
    <property type="term" value="F:sialate O-acetylesterase activity"/>
    <property type="evidence" value="ECO:0007669"/>
    <property type="project" value="UniProtKB-EC"/>
</dbReference>
<dbReference type="AlphaFoldDB" id="A0A7W6P4H4"/>
<dbReference type="Pfam" id="PF03629">
    <property type="entry name" value="SASA"/>
    <property type="match status" value="2"/>
</dbReference>
<dbReference type="InterPro" id="IPR036514">
    <property type="entry name" value="SGNH_hydro_sf"/>
</dbReference>
<keyword evidence="6" id="KW-1185">Reference proteome</keyword>
<dbReference type="PANTHER" id="PTHR22901">
    <property type="entry name" value="SIALATE O-ACETYLESTERASE"/>
    <property type="match status" value="1"/>
</dbReference>
<reference evidence="3" key="4">
    <citation type="submission" date="2024-05" db="EMBL/GenBank/DDBJ databases">
        <authorList>
            <person name="Sun Q."/>
            <person name="Zhou Y."/>
        </authorList>
    </citation>
    <scope>NUCLEOTIDE SEQUENCE</scope>
    <source>
        <strain evidence="3">CGMCC 1.15287</strain>
    </source>
</reference>
<dbReference type="SUPFAM" id="SSF49785">
    <property type="entry name" value="Galactose-binding domain-like"/>
    <property type="match status" value="1"/>
</dbReference>
<accession>A0A7W6P4H4</accession>
<proteinExistence type="predicted"/>
<evidence type="ECO:0000313" key="6">
    <source>
        <dbReference type="Proteomes" id="UP000642938"/>
    </source>
</evidence>
<dbReference type="EC" id="3.1.1.53" evidence="4"/>
<dbReference type="EMBL" id="BMHZ01000002">
    <property type="protein sequence ID" value="GGH03589.1"/>
    <property type="molecule type" value="Genomic_DNA"/>
</dbReference>
<protein>
    <submittedName>
        <fullName evidence="3">9-O-acetylesterase</fullName>
    </submittedName>
    <submittedName>
        <fullName evidence="4">Sialate O-acetylesterase</fullName>
        <ecNumber evidence="4">3.1.1.53</ecNumber>
    </submittedName>
</protein>
<dbReference type="InterPro" id="IPR005181">
    <property type="entry name" value="SASA"/>
</dbReference>
<name>A0A7W6P4H4_9SPHI</name>
<organism evidence="4 5">
    <name type="scientific">Pedobacter zeae</name>
    <dbReference type="NCBI Taxonomy" id="1737356"/>
    <lineage>
        <taxon>Bacteria</taxon>
        <taxon>Pseudomonadati</taxon>
        <taxon>Bacteroidota</taxon>
        <taxon>Sphingobacteriia</taxon>
        <taxon>Sphingobacteriales</taxon>
        <taxon>Sphingobacteriaceae</taxon>
        <taxon>Pedobacter</taxon>
    </lineage>
</organism>
<feature type="domain" description="Sialate O-acetylesterase" evidence="2">
    <location>
        <begin position="115"/>
        <end position="234"/>
    </location>
</feature>
<feature type="domain" description="Sialate O-acetylesterase" evidence="2">
    <location>
        <begin position="431"/>
        <end position="537"/>
    </location>
</feature>
<comment type="caution">
    <text evidence="4">The sequence shown here is derived from an EMBL/GenBank/DDBJ whole genome shotgun (WGS) entry which is preliminary data.</text>
</comment>
<dbReference type="RefSeq" id="WP_221235869.1">
    <property type="nucleotide sequence ID" value="NZ_BMHZ01000002.1"/>
</dbReference>
<gene>
    <name evidence="3" type="ORF">GCM10007422_18750</name>
    <name evidence="4" type="ORF">GGQ60_000723</name>
</gene>
<dbReference type="Proteomes" id="UP000642938">
    <property type="component" value="Unassembled WGS sequence"/>
</dbReference>
<dbReference type="Proteomes" id="UP000532273">
    <property type="component" value="Unassembled WGS sequence"/>
</dbReference>
<dbReference type="EMBL" id="JACIEF010000001">
    <property type="protein sequence ID" value="MBB4106763.1"/>
    <property type="molecule type" value="Genomic_DNA"/>
</dbReference>
<evidence type="ECO:0000256" key="1">
    <source>
        <dbReference type="ARBA" id="ARBA00022801"/>
    </source>
</evidence>
<keyword evidence="1 4" id="KW-0378">Hydrolase</keyword>
<dbReference type="PANTHER" id="PTHR22901:SF0">
    <property type="entry name" value="SIALATE O-ACETYLESTERASE"/>
    <property type="match status" value="1"/>
</dbReference>
<dbReference type="InterPro" id="IPR008979">
    <property type="entry name" value="Galactose-bd-like_sf"/>
</dbReference>
<dbReference type="Gene3D" id="3.40.50.1110">
    <property type="entry name" value="SGNH hydrolase"/>
    <property type="match status" value="2"/>
</dbReference>
<evidence type="ECO:0000313" key="4">
    <source>
        <dbReference type="EMBL" id="MBB4106763.1"/>
    </source>
</evidence>
<dbReference type="InterPro" id="IPR039329">
    <property type="entry name" value="SIAE"/>
</dbReference>